<feature type="chain" id="PRO_5046476640" evidence="3">
    <location>
        <begin position="31"/>
        <end position="336"/>
    </location>
</feature>
<dbReference type="PANTHER" id="PTHR30036">
    <property type="entry name" value="D-XYLOSE-BINDING PERIPLASMIC PROTEIN"/>
    <property type="match status" value="1"/>
</dbReference>
<dbReference type="InterPro" id="IPR028082">
    <property type="entry name" value="Peripla_BP_I"/>
</dbReference>
<keyword evidence="3" id="KW-0732">Signal</keyword>
<keyword evidence="6" id="KW-1185">Reference proteome</keyword>
<keyword evidence="5" id="KW-0813">Transport</keyword>
<evidence type="ECO:0000313" key="6">
    <source>
        <dbReference type="Proteomes" id="UP001242480"/>
    </source>
</evidence>
<comment type="subcellular location">
    <subcellularLocation>
        <location evidence="1">Periplasm</location>
    </subcellularLocation>
</comment>
<accession>A0ABU0JCY5</accession>
<keyword evidence="5" id="KW-0762">Sugar transport</keyword>
<reference evidence="5 6" key="1">
    <citation type="submission" date="2023-07" db="EMBL/GenBank/DDBJ databases">
        <title>Genomic Encyclopedia of Type Strains, Phase IV (KMG-IV): sequencing the most valuable type-strain genomes for metagenomic binning, comparative biology and taxonomic classification.</title>
        <authorList>
            <person name="Goeker M."/>
        </authorList>
    </citation>
    <scope>NUCLEOTIDE SEQUENCE [LARGE SCALE GENOMIC DNA]</scope>
    <source>
        <strain evidence="5 6">DSM 19619</strain>
    </source>
</reference>
<comment type="caution">
    <text evidence="5">The sequence shown here is derived from an EMBL/GenBank/DDBJ whole genome shotgun (WGS) entry which is preliminary data.</text>
</comment>
<dbReference type="PANTHER" id="PTHR30036:SF7">
    <property type="entry name" value="ABC TRANSPORTER PERIPLASMIC-BINDING PROTEIN YPHF"/>
    <property type="match status" value="1"/>
</dbReference>
<gene>
    <name evidence="5" type="ORF">QO011_004399</name>
</gene>
<dbReference type="RefSeq" id="WP_307276376.1">
    <property type="nucleotide sequence ID" value="NZ_JAUSVX010000008.1"/>
</dbReference>
<evidence type="ECO:0000259" key="4">
    <source>
        <dbReference type="Pfam" id="PF13407"/>
    </source>
</evidence>
<dbReference type="InterPro" id="IPR025997">
    <property type="entry name" value="SBP_2_dom"/>
</dbReference>
<dbReference type="EMBL" id="JAUSVX010000008">
    <property type="protein sequence ID" value="MDQ0471376.1"/>
    <property type="molecule type" value="Genomic_DNA"/>
</dbReference>
<feature type="signal peptide" evidence="3">
    <location>
        <begin position="1"/>
        <end position="30"/>
    </location>
</feature>
<sequence length="336" mass="35402">MAFMNRRHVLAAVGATAMAGTLGLRASASAAEARRMVVIHKIAGIPWVNMMADGVAQGGQKFGITASLIGPATPDPAQQVKLIEDVIAQKVDVIGLVPLDEKVCAPSLKRAQAAGIKVVTLEGPNQDGRDWNVDLVNSKTFGEIQMQRLAAAMGEKGRYVVYVGTLTTPLHNVWADAAIAYQKAHYPNMTLATDRFPGGDEVDVSQRTTLDVVKAYPDVAGILAEGSNGPIGAGNAIKQLHMEKKIAVVGTCVPSQAQALLKGKIIRECTLWNPTVSGYAMVAVAKLLLDGTPIVADMEIADLGKASVDPANKAIQFDKMLEITTDNVDSLVAAGL</sequence>
<dbReference type="Gene3D" id="3.40.50.2300">
    <property type="match status" value="2"/>
</dbReference>
<evidence type="ECO:0000256" key="2">
    <source>
        <dbReference type="ARBA" id="ARBA00007639"/>
    </source>
</evidence>
<proteinExistence type="inferred from homology"/>
<evidence type="ECO:0000256" key="1">
    <source>
        <dbReference type="ARBA" id="ARBA00004418"/>
    </source>
</evidence>
<name>A0ABU0JCY5_9HYPH</name>
<protein>
    <submittedName>
        <fullName evidence="5">Simple sugar transport system substrate-binding protein</fullName>
    </submittedName>
</protein>
<dbReference type="SUPFAM" id="SSF53822">
    <property type="entry name" value="Periplasmic binding protein-like I"/>
    <property type="match status" value="1"/>
</dbReference>
<comment type="similarity">
    <text evidence="2">Belongs to the bacterial solute-binding protein 2 family.</text>
</comment>
<evidence type="ECO:0000256" key="3">
    <source>
        <dbReference type="SAM" id="SignalP"/>
    </source>
</evidence>
<organism evidence="5 6">
    <name type="scientific">Labrys wisconsinensis</name>
    <dbReference type="NCBI Taxonomy" id="425677"/>
    <lineage>
        <taxon>Bacteria</taxon>
        <taxon>Pseudomonadati</taxon>
        <taxon>Pseudomonadota</taxon>
        <taxon>Alphaproteobacteria</taxon>
        <taxon>Hyphomicrobiales</taxon>
        <taxon>Xanthobacteraceae</taxon>
        <taxon>Labrys</taxon>
    </lineage>
</organism>
<feature type="domain" description="Periplasmic binding protein" evidence="4">
    <location>
        <begin position="38"/>
        <end position="292"/>
    </location>
</feature>
<dbReference type="Proteomes" id="UP001242480">
    <property type="component" value="Unassembled WGS sequence"/>
</dbReference>
<dbReference type="PROSITE" id="PS51318">
    <property type="entry name" value="TAT"/>
    <property type="match status" value="1"/>
</dbReference>
<dbReference type="InterPro" id="IPR006311">
    <property type="entry name" value="TAT_signal"/>
</dbReference>
<dbReference type="InterPro" id="IPR050555">
    <property type="entry name" value="Bact_Solute-Bind_Prot2"/>
</dbReference>
<evidence type="ECO:0000313" key="5">
    <source>
        <dbReference type="EMBL" id="MDQ0471376.1"/>
    </source>
</evidence>
<dbReference type="Pfam" id="PF13407">
    <property type="entry name" value="Peripla_BP_4"/>
    <property type="match status" value="1"/>
</dbReference>